<feature type="transmembrane region" description="Helical" evidence="6">
    <location>
        <begin position="88"/>
        <end position="106"/>
    </location>
</feature>
<comment type="caution">
    <text evidence="8">The sequence shown here is derived from an EMBL/GenBank/DDBJ whole genome shotgun (WGS) entry which is preliminary data.</text>
</comment>
<feature type="transmembrane region" description="Helical" evidence="6">
    <location>
        <begin position="145"/>
        <end position="167"/>
    </location>
</feature>
<dbReference type="PROSITE" id="PS00216">
    <property type="entry name" value="SUGAR_TRANSPORT_1"/>
    <property type="match status" value="1"/>
</dbReference>
<dbReference type="InterPro" id="IPR005829">
    <property type="entry name" value="Sugar_transporter_CS"/>
</dbReference>
<gene>
    <name evidence="8" type="ORF">E4K67_11145</name>
</gene>
<protein>
    <submittedName>
        <fullName evidence="8">MFS transporter</fullName>
    </submittedName>
</protein>
<evidence type="ECO:0000256" key="5">
    <source>
        <dbReference type="ARBA" id="ARBA00023136"/>
    </source>
</evidence>
<evidence type="ECO:0000256" key="1">
    <source>
        <dbReference type="ARBA" id="ARBA00004651"/>
    </source>
</evidence>
<dbReference type="OrthoDB" id="9787026at2"/>
<dbReference type="PROSITE" id="PS50850">
    <property type="entry name" value="MFS"/>
    <property type="match status" value="1"/>
</dbReference>
<sequence>MIKSSISSVIDRLGVSKYTYLIYVLVGLALFFDGYDYMIVAYTMPQMAKEWGLSKVQTGSLASWSVIGLLIGGLISGIISDRIGRKKTLAFFVAFYSLLTLPIYFVNSFEAFALLRIISGIGIGACIPIGITMMSESVPTNNRGFFISSIMAFYVFGWVVAGIVAIYTVPLFGWRMCFLTGGLPAIYAVIVLLKLPESAHWLLGKGRETEAIQLIKRMEIAAKAEAGEWPLGSLVAPPPPKKIGVNALFSSEYRKQTLTLWLIYFMGSVVIYGITSWLPTLLVGKGYGLVKGYSFAVLQNVFGMIGGFVTGFAADAFGRRKNVIFGWIFTAVAILLLGVATSQGQVVVCGMLVGLAMNWGLSGTQPLLAEAYPTEFRNTGVSWAQSFGRVGGFLSPIFAGYIQQLGVGFSGTFVFFAIAAVIAALVALLFVAETKGKSIESLASAKA</sequence>
<accession>A0A4Z0R6L2</accession>
<dbReference type="GO" id="GO:0046943">
    <property type="term" value="F:carboxylic acid transmembrane transporter activity"/>
    <property type="evidence" value="ECO:0007669"/>
    <property type="project" value="TreeGrafter"/>
</dbReference>
<keyword evidence="3 6" id="KW-0812">Transmembrane</keyword>
<feature type="transmembrane region" description="Helical" evidence="6">
    <location>
        <begin position="61"/>
        <end position="79"/>
    </location>
</feature>
<keyword evidence="2" id="KW-0813">Transport</keyword>
<keyword evidence="5 6" id="KW-0472">Membrane</keyword>
<dbReference type="Gene3D" id="1.20.1250.20">
    <property type="entry name" value="MFS general substrate transporter like domains"/>
    <property type="match status" value="1"/>
</dbReference>
<organism evidence="8 9">
    <name type="scientific">Desulfosporosinus fructosivorans</name>
    <dbReference type="NCBI Taxonomy" id="2018669"/>
    <lineage>
        <taxon>Bacteria</taxon>
        <taxon>Bacillati</taxon>
        <taxon>Bacillota</taxon>
        <taxon>Clostridia</taxon>
        <taxon>Eubacteriales</taxon>
        <taxon>Desulfitobacteriaceae</taxon>
        <taxon>Desulfosporosinus</taxon>
    </lineage>
</organism>
<feature type="transmembrane region" description="Helical" evidence="6">
    <location>
        <begin position="258"/>
        <end position="278"/>
    </location>
</feature>
<evidence type="ECO:0000259" key="7">
    <source>
        <dbReference type="PROSITE" id="PS50850"/>
    </source>
</evidence>
<evidence type="ECO:0000256" key="4">
    <source>
        <dbReference type="ARBA" id="ARBA00022989"/>
    </source>
</evidence>
<dbReference type="Proteomes" id="UP000298460">
    <property type="component" value="Unassembled WGS sequence"/>
</dbReference>
<dbReference type="GO" id="GO:0005886">
    <property type="term" value="C:plasma membrane"/>
    <property type="evidence" value="ECO:0007669"/>
    <property type="project" value="UniProtKB-SubCell"/>
</dbReference>
<feature type="transmembrane region" description="Helical" evidence="6">
    <location>
        <begin position="413"/>
        <end position="432"/>
    </location>
</feature>
<feature type="transmembrane region" description="Helical" evidence="6">
    <location>
        <begin position="324"/>
        <end position="357"/>
    </location>
</feature>
<keyword evidence="4 6" id="KW-1133">Transmembrane helix</keyword>
<feature type="domain" description="Major facilitator superfamily (MFS) profile" evidence="7">
    <location>
        <begin position="22"/>
        <end position="435"/>
    </location>
</feature>
<evidence type="ECO:0000313" key="9">
    <source>
        <dbReference type="Proteomes" id="UP000298460"/>
    </source>
</evidence>
<feature type="transmembrane region" description="Helical" evidence="6">
    <location>
        <begin position="112"/>
        <end position="133"/>
    </location>
</feature>
<feature type="transmembrane region" description="Helical" evidence="6">
    <location>
        <begin position="298"/>
        <end position="317"/>
    </location>
</feature>
<evidence type="ECO:0000313" key="8">
    <source>
        <dbReference type="EMBL" id="TGE38480.1"/>
    </source>
</evidence>
<evidence type="ECO:0000256" key="3">
    <source>
        <dbReference type="ARBA" id="ARBA00022692"/>
    </source>
</evidence>
<dbReference type="PANTHER" id="PTHR23508">
    <property type="entry name" value="CARBOXYLIC ACID TRANSPORTER PROTEIN HOMOLOG"/>
    <property type="match status" value="1"/>
</dbReference>
<dbReference type="PANTHER" id="PTHR23508:SF10">
    <property type="entry name" value="CARBOXYLIC ACID TRANSPORTER PROTEIN HOMOLOG"/>
    <property type="match status" value="1"/>
</dbReference>
<proteinExistence type="predicted"/>
<evidence type="ECO:0000256" key="6">
    <source>
        <dbReference type="SAM" id="Phobius"/>
    </source>
</evidence>
<dbReference type="InterPro" id="IPR036259">
    <property type="entry name" value="MFS_trans_sf"/>
</dbReference>
<comment type="subcellular location">
    <subcellularLocation>
        <location evidence="1">Cell membrane</location>
        <topology evidence="1">Multi-pass membrane protein</topology>
    </subcellularLocation>
</comment>
<name>A0A4Z0R6L2_9FIRM</name>
<dbReference type="EMBL" id="SPQQ01000003">
    <property type="protein sequence ID" value="TGE38480.1"/>
    <property type="molecule type" value="Genomic_DNA"/>
</dbReference>
<keyword evidence="9" id="KW-1185">Reference proteome</keyword>
<reference evidence="8 9" key="1">
    <citation type="submission" date="2019-03" db="EMBL/GenBank/DDBJ databases">
        <title>Draft Genome Sequence of Desulfosporosinus fructosivorans Strain 63.6F, Isolated from Marine Sediment in the Baltic Sea.</title>
        <authorList>
            <person name="Hausmann B."/>
            <person name="Vandieken V."/>
            <person name="Pjevac P."/>
            <person name="Schreck K."/>
            <person name="Herbold C.W."/>
            <person name="Loy A."/>
        </authorList>
    </citation>
    <scope>NUCLEOTIDE SEQUENCE [LARGE SCALE GENOMIC DNA]</scope>
    <source>
        <strain evidence="8 9">63.6F</strain>
    </source>
</reference>
<dbReference type="Pfam" id="PF00083">
    <property type="entry name" value="Sugar_tr"/>
    <property type="match status" value="1"/>
</dbReference>
<evidence type="ECO:0000256" key="2">
    <source>
        <dbReference type="ARBA" id="ARBA00022448"/>
    </source>
</evidence>
<dbReference type="RefSeq" id="WP_135546574.1">
    <property type="nucleotide sequence ID" value="NZ_SPQQ01000003.1"/>
</dbReference>
<feature type="transmembrane region" description="Helical" evidence="6">
    <location>
        <begin position="20"/>
        <end position="41"/>
    </location>
</feature>
<dbReference type="InterPro" id="IPR020846">
    <property type="entry name" value="MFS_dom"/>
</dbReference>
<dbReference type="AlphaFoldDB" id="A0A4Z0R6L2"/>
<dbReference type="SUPFAM" id="SSF103473">
    <property type="entry name" value="MFS general substrate transporter"/>
    <property type="match status" value="1"/>
</dbReference>
<feature type="transmembrane region" description="Helical" evidence="6">
    <location>
        <begin position="173"/>
        <end position="193"/>
    </location>
</feature>
<dbReference type="InterPro" id="IPR005828">
    <property type="entry name" value="MFS_sugar_transport-like"/>
</dbReference>